<evidence type="ECO:0000256" key="1">
    <source>
        <dbReference type="SAM" id="MobiDB-lite"/>
    </source>
</evidence>
<keyword evidence="2" id="KW-0812">Transmembrane</keyword>
<evidence type="ECO:0000313" key="3">
    <source>
        <dbReference type="EMBL" id="KAK9134283.1"/>
    </source>
</evidence>
<gene>
    <name evidence="3" type="ORF">Syun_013613</name>
</gene>
<reference evidence="3 4" key="1">
    <citation type="submission" date="2024-01" db="EMBL/GenBank/DDBJ databases">
        <title>Genome assemblies of Stephania.</title>
        <authorList>
            <person name="Yang L."/>
        </authorList>
    </citation>
    <scope>NUCLEOTIDE SEQUENCE [LARGE SCALE GENOMIC DNA]</scope>
    <source>
        <strain evidence="3">YNDBR</strain>
        <tissue evidence="3">Leaf</tissue>
    </source>
</reference>
<sequence length="147" mass="15470">MGSTEKVGLGTDEMESAEKGGMSMDADSADPEYWSLSLVSRFRPSRSRWSPFLRLVVLPGLSAVSGLAVSLVSPSRRSGLRHRRYLSLSLVSDSDPATLMIKSSSVAVASFAKNLRLSGLQVSEVGVVGIVEVVSLVGVMEALGAVA</sequence>
<proteinExistence type="predicted"/>
<keyword evidence="2" id="KW-0472">Membrane</keyword>
<keyword evidence="2" id="KW-1133">Transmembrane helix</keyword>
<comment type="caution">
    <text evidence="3">The sequence shown here is derived from an EMBL/GenBank/DDBJ whole genome shotgun (WGS) entry which is preliminary data.</text>
</comment>
<keyword evidence="4" id="KW-1185">Reference proteome</keyword>
<accession>A0AAP0JJH0</accession>
<dbReference type="AlphaFoldDB" id="A0AAP0JJH0"/>
<name>A0AAP0JJH0_9MAGN</name>
<protein>
    <submittedName>
        <fullName evidence="3">Uncharacterized protein</fullName>
    </submittedName>
</protein>
<dbReference type="Proteomes" id="UP001420932">
    <property type="component" value="Unassembled WGS sequence"/>
</dbReference>
<dbReference type="EMBL" id="JBBNAF010000006">
    <property type="protein sequence ID" value="KAK9134283.1"/>
    <property type="molecule type" value="Genomic_DNA"/>
</dbReference>
<feature type="transmembrane region" description="Helical" evidence="2">
    <location>
        <begin position="52"/>
        <end position="73"/>
    </location>
</feature>
<evidence type="ECO:0000256" key="2">
    <source>
        <dbReference type="SAM" id="Phobius"/>
    </source>
</evidence>
<evidence type="ECO:0000313" key="4">
    <source>
        <dbReference type="Proteomes" id="UP001420932"/>
    </source>
</evidence>
<organism evidence="3 4">
    <name type="scientific">Stephania yunnanensis</name>
    <dbReference type="NCBI Taxonomy" id="152371"/>
    <lineage>
        <taxon>Eukaryota</taxon>
        <taxon>Viridiplantae</taxon>
        <taxon>Streptophyta</taxon>
        <taxon>Embryophyta</taxon>
        <taxon>Tracheophyta</taxon>
        <taxon>Spermatophyta</taxon>
        <taxon>Magnoliopsida</taxon>
        <taxon>Ranunculales</taxon>
        <taxon>Menispermaceae</taxon>
        <taxon>Menispermoideae</taxon>
        <taxon>Cissampelideae</taxon>
        <taxon>Stephania</taxon>
    </lineage>
</organism>
<feature type="region of interest" description="Disordered" evidence="1">
    <location>
        <begin position="1"/>
        <end position="26"/>
    </location>
</feature>